<evidence type="ECO:0000313" key="3">
    <source>
        <dbReference type="Proteomes" id="UP000324222"/>
    </source>
</evidence>
<dbReference type="Proteomes" id="UP000324222">
    <property type="component" value="Unassembled WGS sequence"/>
</dbReference>
<feature type="region of interest" description="Disordered" evidence="1">
    <location>
        <begin position="1"/>
        <end position="41"/>
    </location>
</feature>
<evidence type="ECO:0000256" key="1">
    <source>
        <dbReference type="SAM" id="MobiDB-lite"/>
    </source>
</evidence>
<protein>
    <submittedName>
        <fullName evidence="2">Uncharacterized protein</fullName>
    </submittedName>
</protein>
<dbReference type="EMBL" id="VSRR010006332">
    <property type="protein sequence ID" value="MPC44536.1"/>
    <property type="molecule type" value="Genomic_DNA"/>
</dbReference>
<reference evidence="2 3" key="1">
    <citation type="submission" date="2019-05" db="EMBL/GenBank/DDBJ databases">
        <title>Another draft genome of Portunus trituberculatus and its Hox gene families provides insights of decapod evolution.</title>
        <authorList>
            <person name="Jeong J.-H."/>
            <person name="Song I."/>
            <person name="Kim S."/>
            <person name="Choi T."/>
            <person name="Kim D."/>
            <person name="Ryu S."/>
            <person name="Kim W."/>
        </authorList>
    </citation>
    <scope>NUCLEOTIDE SEQUENCE [LARGE SCALE GENOMIC DNA]</scope>
    <source>
        <tissue evidence="2">Muscle</tissue>
    </source>
</reference>
<name>A0A5B7FGN1_PORTR</name>
<evidence type="ECO:0000313" key="2">
    <source>
        <dbReference type="EMBL" id="MPC44536.1"/>
    </source>
</evidence>
<feature type="compositionally biased region" description="Basic residues" evidence="1">
    <location>
        <begin position="1"/>
        <end position="11"/>
    </location>
</feature>
<keyword evidence="3" id="KW-1185">Reference proteome</keyword>
<organism evidence="2 3">
    <name type="scientific">Portunus trituberculatus</name>
    <name type="common">Swimming crab</name>
    <name type="synonym">Neptunus trituberculatus</name>
    <dbReference type="NCBI Taxonomy" id="210409"/>
    <lineage>
        <taxon>Eukaryota</taxon>
        <taxon>Metazoa</taxon>
        <taxon>Ecdysozoa</taxon>
        <taxon>Arthropoda</taxon>
        <taxon>Crustacea</taxon>
        <taxon>Multicrustacea</taxon>
        <taxon>Malacostraca</taxon>
        <taxon>Eumalacostraca</taxon>
        <taxon>Eucarida</taxon>
        <taxon>Decapoda</taxon>
        <taxon>Pleocyemata</taxon>
        <taxon>Brachyura</taxon>
        <taxon>Eubrachyura</taxon>
        <taxon>Portunoidea</taxon>
        <taxon>Portunidae</taxon>
        <taxon>Portuninae</taxon>
        <taxon>Portunus</taxon>
    </lineage>
</organism>
<sequence>MDVEYRHRRRSPTNNHLSRHGGGLLRAGLGRAAPLPRPPHF</sequence>
<accession>A0A5B7FGN1</accession>
<dbReference type="AlphaFoldDB" id="A0A5B7FGN1"/>
<gene>
    <name evidence="2" type="ORF">E2C01_038210</name>
</gene>
<comment type="caution">
    <text evidence="2">The sequence shown here is derived from an EMBL/GenBank/DDBJ whole genome shotgun (WGS) entry which is preliminary data.</text>
</comment>
<proteinExistence type="predicted"/>